<comment type="similarity">
    <text evidence="1">Belongs to the F420H(2)-dependent quinone reductase family.</text>
</comment>
<dbReference type="InterPro" id="IPR004378">
    <property type="entry name" value="F420H2_quin_Rdtase"/>
</dbReference>
<gene>
    <name evidence="3" type="ORF">C5F51_02525</name>
</gene>
<comment type="caution">
    <text evidence="3">The sequence shown here is derived from an EMBL/GenBank/DDBJ whole genome shotgun (WGS) entry which is preliminary data.</text>
</comment>
<dbReference type="GO" id="GO:0070967">
    <property type="term" value="F:coenzyme F420 binding"/>
    <property type="evidence" value="ECO:0007669"/>
    <property type="project" value="TreeGrafter"/>
</dbReference>
<proteinExistence type="inferred from homology"/>
<dbReference type="PANTHER" id="PTHR39428:SF3">
    <property type="entry name" value="DEAZAFLAVIN-DEPENDENT NITROREDUCTASE"/>
    <property type="match status" value="1"/>
</dbReference>
<protein>
    <submittedName>
        <fullName evidence="3">Nitroreductase family deazaflavin-dependent oxidoreductase</fullName>
    </submittedName>
</protein>
<dbReference type="Pfam" id="PF04075">
    <property type="entry name" value="F420H2_quin_red"/>
    <property type="match status" value="1"/>
</dbReference>
<dbReference type="EMBL" id="PSZD01000001">
    <property type="protein sequence ID" value="PPJ33171.1"/>
    <property type="molecule type" value="Genomic_DNA"/>
</dbReference>
<comment type="catalytic activity">
    <reaction evidence="2">
        <text>oxidized coenzyme F420-(gamma-L-Glu)(n) + a quinol + H(+) = reduced coenzyme F420-(gamma-L-Glu)(n) + a quinone</text>
        <dbReference type="Rhea" id="RHEA:39663"/>
        <dbReference type="Rhea" id="RHEA-COMP:12939"/>
        <dbReference type="Rhea" id="RHEA-COMP:14378"/>
        <dbReference type="ChEBI" id="CHEBI:15378"/>
        <dbReference type="ChEBI" id="CHEBI:24646"/>
        <dbReference type="ChEBI" id="CHEBI:132124"/>
        <dbReference type="ChEBI" id="CHEBI:133980"/>
        <dbReference type="ChEBI" id="CHEBI:139511"/>
    </reaction>
</comment>
<sequence>MPATTPPRPKQLDSPLLPKIFKIVGRAQVWTYRRTGGRIGGKWRIGAGFRKPVPTLLLEHRGRKSGVLYTTPLLYITDGPNTVIVASQGGLPKHPQWYLNLRAEPDTHIQIGRDRRPVHAVTADPQERARLWPLLVDAYADFDTYQAWTEREIPVVVLRPRPDGR</sequence>
<name>A0A2S6AFG2_9NOCA</name>
<evidence type="ECO:0000313" key="3">
    <source>
        <dbReference type="EMBL" id="PPJ33171.1"/>
    </source>
</evidence>
<dbReference type="Proteomes" id="UP000238356">
    <property type="component" value="Unassembled WGS sequence"/>
</dbReference>
<reference evidence="3 4" key="1">
    <citation type="submission" date="2018-02" db="EMBL/GenBank/DDBJ databases">
        <title>8 Nocardia nova and 1 Nocardia cyriacigeorgica strain used for evolution to TMP-SMX.</title>
        <authorList>
            <person name="Mehta H."/>
            <person name="Weng J."/>
            <person name="Shamoo Y."/>
        </authorList>
    </citation>
    <scope>NUCLEOTIDE SEQUENCE [LARGE SCALE GENOMIC DNA]</scope>
    <source>
        <strain evidence="3 4">BAA2227</strain>
    </source>
</reference>
<evidence type="ECO:0000256" key="2">
    <source>
        <dbReference type="ARBA" id="ARBA00049106"/>
    </source>
</evidence>
<dbReference type="GO" id="GO:0016491">
    <property type="term" value="F:oxidoreductase activity"/>
    <property type="evidence" value="ECO:0007669"/>
    <property type="project" value="InterPro"/>
</dbReference>
<dbReference type="InterPro" id="IPR012349">
    <property type="entry name" value="Split_barrel_FMN-bd"/>
</dbReference>
<dbReference type="NCBIfam" id="TIGR00026">
    <property type="entry name" value="hi_GC_TIGR00026"/>
    <property type="match status" value="1"/>
</dbReference>
<dbReference type="Gene3D" id="2.30.110.10">
    <property type="entry name" value="Electron Transport, Fmn-binding Protein, Chain A"/>
    <property type="match status" value="1"/>
</dbReference>
<accession>A0A2S6AFG2</accession>
<evidence type="ECO:0000313" key="4">
    <source>
        <dbReference type="Proteomes" id="UP000238356"/>
    </source>
</evidence>
<evidence type="ECO:0000256" key="1">
    <source>
        <dbReference type="ARBA" id="ARBA00008710"/>
    </source>
</evidence>
<dbReference type="GeneID" id="66718355"/>
<dbReference type="GO" id="GO:0005886">
    <property type="term" value="C:plasma membrane"/>
    <property type="evidence" value="ECO:0007669"/>
    <property type="project" value="TreeGrafter"/>
</dbReference>
<dbReference type="AlphaFoldDB" id="A0A2S6AFG2"/>
<dbReference type="RefSeq" id="WP_064908486.1">
    <property type="nucleotide sequence ID" value="NZ_JAHUVX010000001.1"/>
</dbReference>
<keyword evidence="4" id="KW-1185">Reference proteome</keyword>
<dbReference type="PANTHER" id="PTHR39428">
    <property type="entry name" value="F420H(2)-DEPENDENT QUINONE REDUCTASE RV1261C"/>
    <property type="match status" value="1"/>
</dbReference>
<organism evidence="3 4">
    <name type="scientific">Nocardia nova</name>
    <dbReference type="NCBI Taxonomy" id="37330"/>
    <lineage>
        <taxon>Bacteria</taxon>
        <taxon>Bacillati</taxon>
        <taxon>Actinomycetota</taxon>
        <taxon>Actinomycetes</taxon>
        <taxon>Mycobacteriales</taxon>
        <taxon>Nocardiaceae</taxon>
        <taxon>Nocardia</taxon>
    </lineage>
</organism>